<name>A0A1Y3PEN0_9BACI</name>
<reference evidence="3" key="1">
    <citation type="submission" date="2016-06" db="EMBL/GenBank/DDBJ databases">
        <authorList>
            <person name="Nascimento L."/>
            <person name="Pereira R.V."/>
            <person name="Martins L.F."/>
            <person name="Quaggio R.B."/>
            <person name="Silva A.M."/>
            <person name="Setubal J.C."/>
        </authorList>
    </citation>
    <scope>NUCLEOTIDE SEQUENCE [LARGE SCALE GENOMIC DNA]</scope>
</reference>
<dbReference type="AlphaFoldDB" id="A0A1Y3PEN0"/>
<dbReference type="NCBIfam" id="TIGR02257">
    <property type="entry name" value="cobalto_cobN"/>
    <property type="match status" value="1"/>
</dbReference>
<protein>
    <submittedName>
        <fullName evidence="2">Cobaltochelatase subunit CobN</fullName>
    </submittedName>
</protein>
<dbReference type="GO" id="GO:0051116">
    <property type="term" value="F:cobaltochelatase activity"/>
    <property type="evidence" value="ECO:0007669"/>
    <property type="project" value="InterPro"/>
</dbReference>
<dbReference type="GO" id="GO:0009236">
    <property type="term" value="P:cobalamin biosynthetic process"/>
    <property type="evidence" value="ECO:0007669"/>
    <property type="project" value="InterPro"/>
</dbReference>
<evidence type="ECO:0000313" key="3">
    <source>
        <dbReference type="Proteomes" id="UP000196475"/>
    </source>
</evidence>
<comment type="caution">
    <text evidence="2">The sequence shown here is derived from an EMBL/GenBank/DDBJ whole genome shotgun (WGS) entry which is preliminary data.</text>
</comment>
<gene>
    <name evidence="2" type="ORF">BAA01_06475</name>
</gene>
<dbReference type="InterPro" id="IPR003672">
    <property type="entry name" value="CobN/Mg_chltase"/>
</dbReference>
<dbReference type="PANTHER" id="PTHR44119:SF4">
    <property type="entry name" value="AEROBIC COBALTOCHELATASE SUBUNIT COBN"/>
    <property type="match status" value="1"/>
</dbReference>
<accession>A0A1Y3PEN0</accession>
<dbReference type="PANTHER" id="PTHR44119">
    <property type="entry name" value="MAGNESIUM-CHELATASE SUBUNIT CHLH, CHLOROPLASTIC"/>
    <property type="match status" value="1"/>
</dbReference>
<evidence type="ECO:0000313" key="2">
    <source>
        <dbReference type="EMBL" id="OUM85770.1"/>
    </source>
</evidence>
<dbReference type="Pfam" id="PF02514">
    <property type="entry name" value="CobN-Mg_chel"/>
    <property type="match status" value="1"/>
</dbReference>
<dbReference type="InterPro" id="IPR011953">
    <property type="entry name" value="Cobalto_CobN"/>
</dbReference>
<feature type="domain" description="CobN/magnesium chelatase" evidence="1">
    <location>
        <begin position="117"/>
        <end position="1235"/>
    </location>
</feature>
<sequence length="1266" mass="141825">MIIYLTTADTDILTLRAALDGLPDGFPPIRAANVTDWGEREEAADAFLDAWLEQAGVVVLRLLGGKKAHPAAFERIVAVCHKKRIPLLAWPGDQEPYPELVEATNVAVSLSNRAMLYAVYGGVKNFQQLLRMISDTWLGTRFGYDEPAELPWAGIYQKGSLEALDLAAWRKTADLGRPVVGILFYRAHWMSRNLKFVDDLIDALAAQGCTALPIFTQSLKLDQAGKGERRFLDFLMDETGQTLVDALIVTLSFSAYAQQEAEQAWLERLDVPVFQAIISLHSRERWQKSEAGLMPVDAAMNVAMPEFDGRIITVPFSFKELVQEDPVLGAPLRRYVTVPDRVDVLARLVSRWIRLRKKPRAEKKIAFLLTNYPHKNSRIGNAVGLDTPNSLVRILHAMAEAGYDLGDAAQLPRDGDELVHRLIARCSNDRDHLTEEQLANAEGHLTRQAYQKRWAEIPSDAREKIVESWGQPPGEIFLYDEKLVIPGLRFGNIFVGLQPPRGFGDNPIAIYHSPDLVPTHHYIGYYDWLREIFQADAVVHVGKHGTLEWLPGKGTGLSKSCFPEVVLDDLPNFYPYIINNPGEGTQAKRRSHATIISHLVPVLTTADTYDALAKLEQLLDEHAQMQVLDPKKLPHIEREIWQTVVGAQLDKDLQVETYPEDFEAFIGEIDGYICELKSAQIRDGLHILGQLPGDEEAWADLLYGLLQLPSGERMSLPEAVASGLGLNWQELEEDVGRRRERAVPAEGIRKVRTAGRLREEIVRLSKALLKTAVIRPALGDAITRSAGAMQLPAPLLSPGSPAAKVIAYAREDLLPRLLKTSQEITNLLHGLDGGFVPPGPSGSPTRGMPDILPTGRNFYSVDPRALPSPAAWETGKQLAEKLIARYLEEEGKYPETVGIVVWGTSAMRTRGDDVAEILALLGVRPVWQQESRRVAGLEVIPLAELGRPRVDVTVRISGFFRDAFPNLVQLINQAVEMVSRLDEPDEQNPLARHVREETAAKVAAGLPEADARETSMYRVFGSKPGTYGSGLLPLIESREWRDEQDLARVFLTWSGYAYTQEHYGKPAAAEFQNRLKKVQIATKNQDNREHDIFDSDDYFQEHGGMVATIRSLTGKDPKMYFGDSAHPAHVRMRALSEEARRVFRTRVVNPKWLASVQRHGYKGALEMANTVDFLFGYDATARIIDDWMYEQLSRTYVLDDAMRAFFRRANPWAFKDIAERLLEAAQRGMWQKPRPETLQALAEALLAAEGWIEEGSMERREKGERS</sequence>
<organism evidence="2 3">
    <name type="scientific">Bacillus thermozeamaize</name>
    <dbReference type="NCBI Taxonomy" id="230954"/>
    <lineage>
        <taxon>Bacteria</taxon>
        <taxon>Bacillati</taxon>
        <taxon>Bacillota</taxon>
        <taxon>Bacilli</taxon>
        <taxon>Bacillales</taxon>
        <taxon>Bacillaceae</taxon>
        <taxon>Bacillus</taxon>
    </lineage>
</organism>
<proteinExistence type="predicted"/>
<evidence type="ECO:0000259" key="1">
    <source>
        <dbReference type="Pfam" id="PF02514"/>
    </source>
</evidence>
<dbReference type="Proteomes" id="UP000196475">
    <property type="component" value="Unassembled WGS sequence"/>
</dbReference>
<dbReference type="CDD" id="cd10150">
    <property type="entry name" value="CobN_like"/>
    <property type="match status" value="1"/>
</dbReference>
<dbReference type="EMBL" id="LZRT01000097">
    <property type="protein sequence ID" value="OUM85770.1"/>
    <property type="molecule type" value="Genomic_DNA"/>
</dbReference>